<proteinExistence type="inferred from homology"/>
<organism evidence="14 15">
    <name type="scientific">Eiseniibacteriota bacterium</name>
    <dbReference type="NCBI Taxonomy" id="2212470"/>
    <lineage>
        <taxon>Bacteria</taxon>
        <taxon>Candidatus Eiseniibacteriota</taxon>
    </lineage>
</organism>
<keyword evidence="3" id="KW-0677">Repeat</keyword>
<evidence type="ECO:0000256" key="3">
    <source>
        <dbReference type="ARBA" id="ARBA00022737"/>
    </source>
</evidence>
<sequence length="1105" mass="114980">MSSSHGCSPLRRSRRSGAASSSQTCLLTGMALLAWAIGGFLTTPVAQAHLSIIRQGNESAGTREEGDQMGSAITTGDFNGDGYDDVAIGAPREAIGTNLNAGSVTVNWGSQYGTTHEGAVFITAQSIGQTVRPDAEFGFALAAGDFDHDGFDDLVIGAPGDDVGAVDEAGRVYVLEGGPLGLSYRTSLTQNGAGEVAETGDRFGSSFAVGNWNGDSVPYQDLAVGSTGEDNGAGMVTTYYGSILFLTADDSFRASDFGALNGANNLFGYALASGQFIGGAAEDLAISAPNRLVGGLPAAGSVFLLIGSSTGLNVGSVPIYDAGILDLPQAGGLFGYSMSAGRLFGGAYDGLAIGEPGRNYLGATSTGRVIVLKGGLLGLGSAMRVHQLLAGGSEGDNDYFGSRVAVGYFEGGTTYADLAVGAYGEGAATGAPQAGAVYTLNGGSDGPNGTHGWAAFDQGALNEWREAGDRLGTALAFGNVDESGKGALMVGAPGNDNNTGCVHVIAPWRQTYGLECQHSVVTDCEGNLIFTQKPFDQVWIASTTKTMTVLLASERTRLPVGDPKRMSLDDEYVVPSWCAWDIPGSLVPLRSGETMTLRELMWTCLFMSGNDAAFAIADLCEGSGGPNTSVPNFIAAMNAKAAALGMNGTHFHNPAGLDNEPVGPELGEHYSTPHDMMLLSRAAMEDDLVREIVGSTEFTMTRRYAGGINVEQTFHSFFTGVLGNAIQPMNGIKGGSTPRAQATGLFSGGVPGRGDALVTTFLTPNNGTQYISDAAHLMQLGTRECDFDFTYSQSPFQVYYLGELSTCQQCIEGQALELDYGPPGDLVIDAIQTVGQQILGRLEVTHIMEGNLPNGGSVQIGIGPFQDRSEITIHNMSDTATEILFAPSAGGTAVPYQIPAQGFVTVPPFASASGLAQYTATISDIGTGRLSTPISIETTYGFEINASAATGGTPGFSTTLERDPGLFNENLSVTMFGHDPVGGTVLLAAHPNGATVDVPETEGDGPDVIDTASAVADLRVGPNPFKESSTLRFRLTQSAHVETSIYDAVGRKVRSADERDLAAGSWRLTWDGRDDRGEQVPAGVYFYRIATDGAEAATGRLVRVE</sequence>
<evidence type="ECO:0000256" key="8">
    <source>
        <dbReference type="ARBA" id="ARBA00023316"/>
    </source>
</evidence>
<dbReference type="InterPro" id="IPR013519">
    <property type="entry name" value="Int_alpha_beta-p"/>
</dbReference>
<accession>A0A956M037</accession>
<evidence type="ECO:0000256" key="9">
    <source>
        <dbReference type="PIRSR" id="PIRSR618044-1"/>
    </source>
</evidence>
<dbReference type="Proteomes" id="UP000697710">
    <property type="component" value="Unassembled WGS sequence"/>
</dbReference>
<evidence type="ECO:0000256" key="5">
    <source>
        <dbReference type="ARBA" id="ARBA00022960"/>
    </source>
</evidence>
<evidence type="ECO:0000259" key="13">
    <source>
        <dbReference type="Pfam" id="PF13860"/>
    </source>
</evidence>
<reference evidence="14" key="1">
    <citation type="submission" date="2020-04" db="EMBL/GenBank/DDBJ databases">
        <authorList>
            <person name="Zhang T."/>
        </authorList>
    </citation>
    <scope>NUCLEOTIDE SEQUENCE</scope>
    <source>
        <strain evidence="14">HKST-UBA01</strain>
    </source>
</reference>
<dbReference type="Gene3D" id="2.60.40.4070">
    <property type="match status" value="1"/>
</dbReference>
<keyword evidence="5" id="KW-0133">Cell shape</keyword>
<feature type="active site" evidence="9">
    <location>
        <position position="608"/>
    </location>
</feature>
<evidence type="ECO:0000256" key="2">
    <source>
        <dbReference type="ARBA" id="ARBA00022729"/>
    </source>
</evidence>
<dbReference type="SUPFAM" id="SSF69318">
    <property type="entry name" value="Integrin alpha N-terminal domain"/>
    <property type="match status" value="1"/>
</dbReference>
<dbReference type="InterPro" id="IPR018044">
    <property type="entry name" value="Peptidase_S11"/>
</dbReference>
<reference evidence="14" key="2">
    <citation type="journal article" date="2021" name="Microbiome">
        <title>Successional dynamics and alternative stable states in a saline activated sludge microbial community over 9 years.</title>
        <authorList>
            <person name="Wang Y."/>
            <person name="Ye J."/>
            <person name="Ju F."/>
            <person name="Liu L."/>
            <person name="Boyd J.A."/>
            <person name="Deng Y."/>
            <person name="Parks D.H."/>
            <person name="Jiang X."/>
            <person name="Yin X."/>
            <person name="Woodcroft B.J."/>
            <person name="Tyson G.W."/>
            <person name="Hugenholtz P."/>
            <person name="Polz M.F."/>
            <person name="Zhang T."/>
        </authorList>
    </citation>
    <scope>NUCLEOTIDE SEQUENCE</scope>
    <source>
        <strain evidence="14">HKST-UBA01</strain>
    </source>
</reference>
<dbReference type="PRINTS" id="PR00725">
    <property type="entry name" value="DADACBPTASE1"/>
</dbReference>
<dbReference type="PANTHER" id="PTHR23221">
    <property type="entry name" value="GLYCOSYLPHOSPHATIDYLINOSITOL PHOSPHOLIPASE D"/>
    <property type="match status" value="1"/>
</dbReference>
<dbReference type="Pfam" id="PF01839">
    <property type="entry name" value="FG-GAP"/>
    <property type="match status" value="2"/>
</dbReference>
<dbReference type="InterPro" id="IPR012338">
    <property type="entry name" value="Beta-lactam/transpept-like"/>
</dbReference>
<evidence type="ECO:0000256" key="7">
    <source>
        <dbReference type="ARBA" id="ARBA00023180"/>
    </source>
</evidence>
<feature type="binding site" evidence="10">
    <location>
        <position position="733"/>
    </location>
    <ligand>
        <name>substrate</name>
    </ligand>
</feature>
<dbReference type="InterPro" id="IPR001967">
    <property type="entry name" value="Peptidase_S11_N"/>
</dbReference>
<feature type="domain" description="FlgD/Vpr Ig-like" evidence="13">
    <location>
        <begin position="1028"/>
        <end position="1091"/>
    </location>
</feature>
<protein>
    <submittedName>
        <fullName evidence="14">FG-GAP repeat protein</fullName>
    </submittedName>
</protein>
<dbReference type="EMBL" id="JAGQHR010000163">
    <property type="protein sequence ID" value="MCA9727430.1"/>
    <property type="molecule type" value="Genomic_DNA"/>
</dbReference>
<dbReference type="GO" id="GO:0006508">
    <property type="term" value="P:proteolysis"/>
    <property type="evidence" value="ECO:0007669"/>
    <property type="project" value="InterPro"/>
</dbReference>
<evidence type="ECO:0000256" key="4">
    <source>
        <dbReference type="ARBA" id="ARBA00022801"/>
    </source>
</evidence>
<keyword evidence="8" id="KW-0961">Cell wall biogenesis/degradation</keyword>
<evidence type="ECO:0000256" key="6">
    <source>
        <dbReference type="ARBA" id="ARBA00022984"/>
    </source>
</evidence>
<keyword evidence="6" id="KW-0573">Peptidoglycan synthesis</keyword>
<dbReference type="GO" id="GO:0008360">
    <property type="term" value="P:regulation of cell shape"/>
    <property type="evidence" value="ECO:0007669"/>
    <property type="project" value="UniProtKB-KW"/>
</dbReference>
<dbReference type="InterPro" id="IPR025965">
    <property type="entry name" value="FlgD/Vpr_Ig-like"/>
</dbReference>
<dbReference type="PROSITE" id="PS51470">
    <property type="entry name" value="FG_GAP"/>
    <property type="match status" value="3"/>
</dbReference>
<evidence type="ECO:0000256" key="1">
    <source>
        <dbReference type="ARBA" id="ARBA00007164"/>
    </source>
</evidence>
<evidence type="ECO:0000256" key="10">
    <source>
        <dbReference type="PIRSR" id="PIRSR618044-2"/>
    </source>
</evidence>
<dbReference type="GO" id="GO:0009002">
    <property type="term" value="F:serine-type D-Ala-D-Ala carboxypeptidase activity"/>
    <property type="evidence" value="ECO:0007669"/>
    <property type="project" value="InterPro"/>
</dbReference>
<name>A0A956M037_UNCEI</name>
<evidence type="ECO:0000313" key="15">
    <source>
        <dbReference type="Proteomes" id="UP000697710"/>
    </source>
</evidence>
<dbReference type="Pfam" id="PF13860">
    <property type="entry name" value="FlgD_ig"/>
    <property type="match status" value="1"/>
</dbReference>
<dbReference type="SMART" id="SM00191">
    <property type="entry name" value="Int_alpha"/>
    <property type="match status" value="7"/>
</dbReference>
<feature type="domain" description="Peptidase S11 D-alanyl-D-alanine carboxypeptidase A N-terminal" evidence="12">
    <location>
        <begin position="514"/>
        <end position="741"/>
    </location>
</feature>
<feature type="active site" description="Proton acceptor" evidence="9">
    <location>
        <position position="545"/>
    </location>
</feature>
<dbReference type="InterPro" id="IPR028994">
    <property type="entry name" value="Integrin_alpha_N"/>
</dbReference>
<dbReference type="GO" id="GO:0009252">
    <property type="term" value="P:peptidoglycan biosynthetic process"/>
    <property type="evidence" value="ECO:0007669"/>
    <property type="project" value="UniProtKB-KW"/>
</dbReference>
<dbReference type="Pfam" id="PF00768">
    <property type="entry name" value="Peptidase_S11"/>
    <property type="match status" value="1"/>
</dbReference>
<evidence type="ECO:0000259" key="12">
    <source>
        <dbReference type="Pfam" id="PF00768"/>
    </source>
</evidence>
<dbReference type="GO" id="GO:0071555">
    <property type="term" value="P:cell wall organization"/>
    <property type="evidence" value="ECO:0007669"/>
    <property type="project" value="UniProtKB-KW"/>
</dbReference>
<dbReference type="Gene3D" id="2.130.10.130">
    <property type="entry name" value="Integrin alpha, N-terminal"/>
    <property type="match status" value="3"/>
</dbReference>
<dbReference type="SUPFAM" id="SSF56601">
    <property type="entry name" value="beta-lactamase/transpeptidase-like"/>
    <property type="match status" value="1"/>
</dbReference>
<dbReference type="InterPro" id="IPR013517">
    <property type="entry name" value="FG-GAP"/>
</dbReference>
<feature type="active site" description="Acyl-ester intermediate" evidence="9">
    <location>
        <position position="542"/>
    </location>
</feature>
<keyword evidence="2" id="KW-0732">Signal</keyword>
<evidence type="ECO:0000313" key="14">
    <source>
        <dbReference type="EMBL" id="MCA9727430.1"/>
    </source>
</evidence>
<comment type="similarity">
    <text evidence="1 11">Belongs to the peptidase S11 family.</text>
</comment>
<evidence type="ECO:0000256" key="11">
    <source>
        <dbReference type="RuleBase" id="RU004016"/>
    </source>
</evidence>
<keyword evidence="7" id="KW-0325">Glycoprotein</keyword>
<dbReference type="Gene3D" id="3.40.710.10">
    <property type="entry name" value="DD-peptidase/beta-lactamase superfamily"/>
    <property type="match status" value="1"/>
</dbReference>
<gene>
    <name evidence="14" type="ORF">KC729_07090</name>
</gene>
<dbReference type="AlphaFoldDB" id="A0A956M037"/>
<dbReference type="PANTHER" id="PTHR23221:SF7">
    <property type="entry name" value="PHOSPHATIDYLINOSITOL-GLYCAN-SPECIFIC PHOSPHOLIPASE D"/>
    <property type="match status" value="1"/>
</dbReference>
<keyword evidence="4" id="KW-0378">Hydrolase</keyword>
<comment type="caution">
    <text evidence="14">The sequence shown here is derived from an EMBL/GenBank/DDBJ whole genome shotgun (WGS) entry which is preliminary data.</text>
</comment>